<keyword evidence="6" id="KW-0150">Chloroplast</keyword>
<dbReference type="GO" id="GO:0034426">
    <property type="term" value="C:etioplast membrane"/>
    <property type="evidence" value="ECO:0007669"/>
    <property type="project" value="UniProtKB-SubCell"/>
</dbReference>
<protein>
    <submittedName>
        <fullName evidence="14">Outer envelope pore protein 21b chloroplastic</fullName>
    </submittedName>
</protein>
<evidence type="ECO:0000256" key="13">
    <source>
        <dbReference type="ARBA" id="ARBA00024941"/>
    </source>
</evidence>
<keyword evidence="9" id="KW-1002">Plastid outer membrane</keyword>
<accession>A0A830DE97</accession>
<evidence type="ECO:0000256" key="3">
    <source>
        <dbReference type="ARBA" id="ARBA00009945"/>
    </source>
</evidence>
<dbReference type="GO" id="GO:0044070">
    <property type="term" value="P:regulation of monoatomic anion transport"/>
    <property type="evidence" value="ECO:0007669"/>
    <property type="project" value="InterPro"/>
</dbReference>
<evidence type="ECO:0000256" key="5">
    <source>
        <dbReference type="ARBA" id="ARBA00022452"/>
    </source>
</evidence>
<evidence type="ECO:0000256" key="10">
    <source>
        <dbReference type="ARBA" id="ARBA00023065"/>
    </source>
</evidence>
<evidence type="ECO:0000256" key="11">
    <source>
        <dbReference type="ARBA" id="ARBA00023114"/>
    </source>
</evidence>
<comment type="function">
    <text evidence="13">Voltage-dependent rectifying anion channel that facilitates the translocation between chloroplast and cytoplasm of phosphorylated carbohydrates such as triosephosphate, 3-phosphoglycerate and inorganic phosphate (Pi) depending of ATP to triosephosphate ratio in the plastidial intermembrane space; in high triosephosphate/ATP conditions (e.g. photosynthesis), export of triosphosphate from chloroplast (outward rectifying channels), but in high ATP/triosephosphate conditions (e.g. dark phase), import of phosphosolutes (inward rectifying channels).</text>
</comment>
<dbReference type="GO" id="GO:0015288">
    <property type="term" value="F:porin activity"/>
    <property type="evidence" value="ECO:0007669"/>
    <property type="project" value="UniProtKB-KW"/>
</dbReference>
<dbReference type="OrthoDB" id="503907at2759"/>
<keyword evidence="8" id="KW-0812">Transmembrane</keyword>
<keyword evidence="5" id="KW-1134">Transmembrane beta strand</keyword>
<dbReference type="GO" id="GO:0009707">
    <property type="term" value="C:chloroplast outer membrane"/>
    <property type="evidence" value="ECO:0007669"/>
    <property type="project" value="UniProtKB-SubCell"/>
</dbReference>
<keyword evidence="10" id="KW-0406">Ion transport</keyword>
<evidence type="ECO:0000313" key="15">
    <source>
        <dbReference type="Proteomes" id="UP000653305"/>
    </source>
</evidence>
<keyword evidence="4" id="KW-0813">Transport</keyword>
<comment type="caution">
    <text evidence="14">The sequence shown here is derived from an EMBL/GenBank/DDBJ whole genome shotgun (WGS) entry which is preliminary data.</text>
</comment>
<evidence type="ECO:0000256" key="1">
    <source>
        <dbReference type="ARBA" id="ARBA00004396"/>
    </source>
</evidence>
<evidence type="ECO:0000256" key="2">
    <source>
        <dbReference type="ARBA" id="ARBA00004441"/>
    </source>
</evidence>
<keyword evidence="7" id="KW-0934">Plastid</keyword>
<evidence type="ECO:0000256" key="9">
    <source>
        <dbReference type="ARBA" id="ARBA00022805"/>
    </source>
</evidence>
<evidence type="ECO:0000313" key="14">
    <source>
        <dbReference type="EMBL" id="GFQ06795.1"/>
    </source>
</evidence>
<reference evidence="14" key="1">
    <citation type="submission" date="2020-07" db="EMBL/GenBank/DDBJ databases">
        <title>Ethylene signaling mediates host invasion by parasitic plants.</title>
        <authorList>
            <person name="Yoshida S."/>
        </authorList>
    </citation>
    <scope>NUCLEOTIDE SEQUENCE</scope>
    <source>
        <strain evidence="14">Okayama</strain>
    </source>
</reference>
<dbReference type="InterPro" id="IPR034575">
    <property type="entry name" value="OEP21"/>
</dbReference>
<organism evidence="14 15">
    <name type="scientific">Phtheirospermum japonicum</name>
    <dbReference type="NCBI Taxonomy" id="374723"/>
    <lineage>
        <taxon>Eukaryota</taxon>
        <taxon>Viridiplantae</taxon>
        <taxon>Streptophyta</taxon>
        <taxon>Embryophyta</taxon>
        <taxon>Tracheophyta</taxon>
        <taxon>Spermatophyta</taxon>
        <taxon>Magnoliopsida</taxon>
        <taxon>eudicotyledons</taxon>
        <taxon>Gunneridae</taxon>
        <taxon>Pentapetalae</taxon>
        <taxon>asterids</taxon>
        <taxon>lamiids</taxon>
        <taxon>Lamiales</taxon>
        <taxon>Orobanchaceae</taxon>
        <taxon>Orobanchaceae incertae sedis</taxon>
        <taxon>Phtheirospermum</taxon>
    </lineage>
</organism>
<keyword evidence="12" id="KW-0472">Membrane</keyword>
<dbReference type="AlphaFoldDB" id="A0A830DE97"/>
<gene>
    <name evidence="14" type="ORF">PHJA_002823500</name>
</gene>
<dbReference type="GO" id="GO:0046930">
    <property type="term" value="C:pore complex"/>
    <property type="evidence" value="ECO:0007669"/>
    <property type="project" value="UniProtKB-KW"/>
</dbReference>
<keyword evidence="15" id="KW-1185">Reference proteome</keyword>
<sequence length="77" mass="9117">MSFNVKGQGMIDEEGKQVNYTGAAELVWNIFNFKKDQDLRLKVGYDVVDKLPYLQIRKNNWTFNADGNRKWNVRYDL</sequence>
<evidence type="ECO:0000256" key="6">
    <source>
        <dbReference type="ARBA" id="ARBA00022528"/>
    </source>
</evidence>
<proteinExistence type="inferred from homology"/>
<name>A0A830DE97_9LAMI</name>
<dbReference type="EMBL" id="BMAC01001307">
    <property type="protein sequence ID" value="GFQ06795.1"/>
    <property type="molecule type" value="Genomic_DNA"/>
</dbReference>
<comment type="similarity">
    <text evidence="3">Belongs to the plastid outer envelope porin OEP21 (TC 1.B.29) family.</text>
</comment>
<dbReference type="Proteomes" id="UP000653305">
    <property type="component" value="Unassembled WGS sequence"/>
</dbReference>
<dbReference type="GO" id="GO:0008308">
    <property type="term" value="F:voltage-gated monoatomic anion channel activity"/>
    <property type="evidence" value="ECO:0007669"/>
    <property type="project" value="InterPro"/>
</dbReference>
<dbReference type="PANTHER" id="PTHR35993:SF1">
    <property type="entry name" value="OUTER ENVELOPE PORE PROTEIN 21B, CHLOROPLASTIC"/>
    <property type="match status" value="1"/>
</dbReference>
<evidence type="ECO:0000256" key="12">
    <source>
        <dbReference type="ARBA" id="ARBA00023136"/>
    </source>
</evidence>
<comment type="subcellular location">
    <subcellularLocation>
        <location evidence="1">Plastid</location>
        <location evidence="1">Chloroplast outer membrane</location>
        <topology evidence="1">Multi-pass membrane protein</topology>
    </subcellularLocation>
    <subcellularLocation>
        <location evidence="2">Plastid</location>
        <location evidence="2">Etioplast membrane</location>
        <topology evidence="2">Multi-pass membrane protein</topology>
    </subcellularLocation>
</comment>
<evidence type="ECO:0000256" key="8">
    <source>
        <dbReference type="ARBA" id="ARBA00022692"/>
    </source>
</evidence>
<evidence type="ECO:0000256" key="4">
    <source>
        <dbReference type="ARBA" id="ARBA00022448"/>
    </source>
</evidence>
<dbReference type="PANTHER" id="PTHR35993">
    <property type="entry name" value="OUTER ENVELOPE PORE PROTEIN 21B, CHLOROPLASTIC"/>
    <property type="match status" value="1"/>
</dbReference>
<evidence type="ECO:0000256" key="7">
    <source>
        <dbReference type="ARBA" id="ARBA00022640"/>
    </source>
</evidence>
<keyword evidence="11" id="KW-0626">Porin</keyword>